<keyword evidence="4" id="KW-1185">Reference proteome</keyword>
<accession>A0ABM8V3S3</accession>
<evidence type="ECO:0000259" key="2">
    <source>
        <dbReference type="Pfam" id="PF13625"/>
    </source>
</evidence>
<name>A0ABM8V3S3_THEXY</name>
<sequence length="694" mass="75235">MLIREWLRRLPPDAADRFAAASPWPAAGTDRSGWPAQSADPATVSRAAAALSRDTADALRLIMVRFGSLPFEPDQYEAAASAAGLPAGIAARELERLRAAGIIFTVRKTWGDRLHFMASDALAAWLAALLPAEIRPLPGGRRSARPLQDYTEPFGMQLMQLLAELGKRGLAPSGTGGIQSRTAAAAAARLSFGPEALRPYEARFAPGGKEEPTLQLGLAAAVHLGLLDESDGRPAWRREALSAWLAMDAGRRERELLAFVTDRLAACDERFMHAAALLRGLEGGVWYPAAGIDAWLKRHVPAGAAHWRVWLETLAALGWMQTGVSPEGETVVRWLIEPREGAGTDCAAGAPIRFMPGAELAVPPDLDWRLRWELELLADKVQPGPMTGMRLSAASYVRWVENGRTAEEALALLEEAAGSPPPDELERSIRDWEATAGRIGFQEALLLVCDDKRIADRIAAEPPVAERLGERIGDRHFLVDRRHIAELRRRLAKAGVPARSGLPEADEQVRQTYPSVRDSGDADRARGRVSPEQPGDSAAVKAIRLLTGMQLTRYAPDLDIRLPAAGAASGAGRTQSASGSARMHAAAGADSGRMHAIRATGLPAHWFSAVRRVHPSTRREMVKRAIEIGAAVRIVREGAEMDILPERLEETDGGWRMLGRALDCPPDQSVRVALDGDSWSDMQLLLPEWIGGRK</sequence>
<proteinExistence type="predicted"/>
<dbReference type="RefSeq" id="WP_213484336.1">
    <property type="nucleotide sequence ID" value="NZ_CAJRAY010000041.1"/>
</dbReference>
<gene>
    <name evidence="3" type="primary">txxe 1591</name>
    <name evidence="3" type="ORF">TXXE_09000</name>
</gene>
<comment type="caution">
    <text evidence="3">The sequence shown here is derived from an EMBL/GenBank/DDBJ whole genome shotgun (WGS) entry which is preliminary data.</text>
</comment>
<dbReference type="Pfam" id="PF13625">
    <property type="entry name" value="Helicase_C_3"/>
    <property type="match status" value="1"/>
</dbReference>
<organism evidence="3 4">
    <name type="scientific">Thermobacillus xylanilyticus</name>
    <dbReference type="NCBI Taxonomy" id="76633"/>
    <lineage>
        <taxon>Bacteria</taxon>
        <taxon>Bacillati</taxon>
        <taxon>Bacillota</taxon>
        <taxon>Bacilli</taxon>
        <taxon>Bacillales</taxon>
        <taxon>Paenibacillaceae</taxon>
        <taxon>Thermobacillus</taxon>
    </lineage>
</organism>
<dbReference type="EMBL" id="CAJRAY010000041">
    <property type="protein sequence ID" value="CAG5085619.1"/>
    <property type="molecule type" value="Genomic_DNA"/>
</dbReference>
<reference evidence="3 4" key="1">
    <citation type="submission" date="2021-04" db="EMBL/GenBank/DDBJ databases">
        <authorList>
            <person name="Rakotoarivonina H."/>
        </authorList>
    </citation>
    <scope>NUCLEOTIDE SEQUENCE [LARGE SCALE GENOMIC DNA]</scope>
    <source>
        <strain evidence="3 4">XE</strain>
    </source>
</reference>
<evidence type="ECO:0000256" key="1">
    <source>
        <dbReference type="SAM" id="MobiDB-lite"/>
    </source>
</evidence>
<dbReference type="Proteomes" id="UP000681526">
    <property type="component" value="Unassembled WGS sequence"/>
</dbReference>
<feature type="region of interest" description="Disordered" evidence="1">
    <location>
        <begin position="495"/>
        <end position="537"/>
    </location>
</feature>
<dbReference type="InterPro" id="IPR032830">
    <property type="entry name" value="XPB/Ssl2_N"/>
</dbReference>
<evidence type="ECO:0000313" key="4">
    <source>
        <dbReference type="Proteomes" id="UP000681526"/>
    </source>
</evidence>
<feature type="domain" description="Helicase XPB/Ssl2 N-terminal" evidence="2">
    <location>
        <begin position="365"/>
        <end position="472"/>
    </location>
</feature>
<evidence type="ECO:0000313" key="3">
    <source>
        <dbReference type="EMBL" id="CAG5085619.1"/>
    </source>
</evidence>
<protein>
    <recommendedName>
        <fullName evidence="2">Helicase XPB/Ssl2 N-terminal domain-containing protein</fullName>
    </recommendedName>
</protein>